<feature type="transmembrane region" description="Helical" evidence="1">
    <location>
        <begin position="159"/>
        <end position="181"/>
    </location>
</feature>
<feature type="transmembrane region" description="Helical" evidence="1">
    <location>
        <begin position="89"/>
        <end position="114"/>
    </location>
</feature>
<comment type="caution">
    <text evidence="3">The sequence shown here is derived from an EMBL/GenBank/DDBJ whole genome shotgun (WGS) entry which is preliminary data.</text>
</comment>
<protein>
    <submittedName>
        <fullName evidence="3">CPBP family intramembrane metalloprotease</fullName>
    </submittedName>
</protein>
<proteinExistence type="predicted"/>
<dbReference type="InterPro" id="IPR003675">
    <property type="entry name" value="Rce1/LyrA-like_dom"/>
</dbReference>
<dbReference type="RefSeq" id="WP_174193915.1">
    <property type="nucleotide sequence ID" value="NZ_JABULH010000003.1"/>
</dbReference>
<sequence>MTESVQAALLLMVALAAFVYFVRGGEVGFPPPRWPQGRARYFTRAAARIAILFGASSLLLLGIAGRWSALSTMPGEFAALRSLTGTVSLAGSAGWMLGGAIVAGALIGGGAARLTRRRLQIGRLGAVLPRARAELGWGLLLSLVAAVSEEWFFRLLVPLLVTLVLGSPVVGFSAATLLFGVAHRYQGWAGIVATTLVGALLAYAYVATASLWVAIALHLFIDVNALVLRPLLTGRISLRR</sequence>
<evidence type="ECO:0000259" key="2">
    <source>
        <dbReference type="Pfam" id="PF02517"/>
    </source>
</evidence>
<feature type="transmembrane region" description="Helical" evidence="1">
    <location>
        <begin position="6"/>
        <end position="24"/>
    </location>
</feature>
<keyword evidence="3" id="KW-0378">Hydrolase</keyword>
<feature type="transmembrane region" description="Helical" evidence="1">
    <location>
        <begin position="212"/>
        <end position="232"/>
    </location>
</feature>
<accession>A0ABX2JN86</accession>
<keyword evidence="1" id="KW-0472">Membrane</keyword>
<feature type="domain" description="CAAX prenyl protease 2/Lysostaphin resistance protein A-like" evidence="2">
    <location>
        <begin position="135"/>
        <end position="223"/>
    </location>
</feature>
<evidence type="ECO:0000313" key="3">
    <source>
        <dbReference type="EMBL" id="NTS65275.1"/>
    </source>
</evidence>
<keyword evidence="3" id="KW-0482">Metalloprotease</keyword>
<feature type="transmembrane region" description="Helical" evidence="1">
    <location>
        <begin position="45"/>
        <end position="69"/>
    </location>
</feature>
<feature type="transmembrane region" description="Helical" evidence="1">
    <location>
        <begin position="135"/>
        <end position="153"/>
    </location>
</feature>
<gene>
    <name evidence="3" type="ORF">HRV97_08885</name>
</gene>
<keyword evidence="1" id="KW-1133">Transmembrane helix</keyword>
<dbReference type="Proteomes" id="UP000621447">
    <property type="component" value="Unassembled WGS sequence"/>
</dbReference>
<organism evidence="3 4">
    <name type="scientific">Sphingomonas hominis</name>
    <dbReference type="NCBI Taxonomy" id="2741495"/>
    <lineage>
        <taxon>Bacteria</taxon>
        <taxon>Pseudomonadati</taxon>
        <taxon>Pseudomonadota</taxon>
        <taxon>Alphaproteobacteria</taxon>
        <taxon>Sphingomonadales</taxon>
        <taxon>Sphingomonadaceae</taxon>
        <taxon>Sphingomonas</taxon>
    </lineage>
</organism>
<evidence type="ECO:0000313" key="4">
    <source>
        <dbReference type="Proteomes" id="UP000621447"/>
    </source>
</evidence>
<keyword evidence="4" id="KW-1185">Reference proteome</keyword>
<name>A0ABX2JN86_9SPHN</name>
<reference evidence="3 4" key="1">
    <citation type="submission" date="2020-06" db="EMBL/GenBank/DDBJ databases">
        <title>Sphingomonas hominis sp. nov., a member of the Sphingomonas, isolated from the hair of a 22-year-old girl.</title>
        <authorList>
            <person name="Zhang D.-F."/>
            <person name="Cui X.-W."/>
        </authorList>
    </citation>
    <scope>NUCLEOTIDE SEQUENCE [LARGE SCALE GENOMIC DNA]</scope>
    <source>
        <strain evidence="3 4">HHU CXW</strain>
    </source>
</reference>
<keyword evidence="1" id="KW-0812">Transmembrane</keyword>
<dbReference type="GO" id="GO:0008237">
    <property type="term" value="F:metallopeptidase activity"/>
    <property type="evidence" value="ECO:0007669"/>
    <property type="project" value="UniProtKB-KW"/>
</dbReference>
<feature type="transmembrane region" description="Helical" evidence="1">
    <location>
        <begin position="188"/>
        <end position="206"/>
    </location>
</feature>
<evidence type="ECO:0000256" key="1">
    <source>
        <dbReference type="SAM" id="Phobius"/>
    </source>
</evidence>
<dbReference type="EMBL" id="JABULH010000003">
    <property type="protein sequence ID" value="NTS65275.1"/>
    <property type="molecule type" value="Genomic_DNA"/>
</dbReference>
<keyword evidence="3" id="KW-0645">Protease</keyword>
<dbReference type="Pfam" id="PF02517">
    <property type="entry name" value="Rce1-like"/>
    <property type="match status" value="1"/>
</dbReference>